<dbReference type="Proteomes" id="UP001209878">
    <property type="component" value="Unassembled WGS sequence"/>
</dbReference>
<gene>
    <name evidence="1" type="ORF">NP493_1330g00000</name>
</gene>
<reference evidence="1" key="1">
    <citation type="journal article" date="2023" name="Mol. Biol. Evol.">
        <title>Third-Generation Sequencing Reveals the Adaptive Role of the Epigenome in Three Deep-Sea Polychaetes.</title>
        <authorList>
            <person name="Perez M."/>
            <person name="Aroh O."/>
            <person name="Sun Y."/>
            <person name="Lan Y."/>
            <person name="Juniper S.K."/>
            <person name="Young C.R."/>
            <person name="Angers B."/>
            <person name="Qian P.Y."/>
        </authorList>
    </citation>
    <scope>NUCLEOTIDE SEQUENCE</scope>
    <source>
        <strain evidence="1">R07B-5</strain>
    </source>
</reference>
<evidence type="ECO:0000313" key="1">
    <source>
        <dbReference type="EMBL" id="KAK2166195.1"/>
    </source>
</evidence>
<proteinExistence type="predicted"/>
<name>A0AAD9NDN5_RIDPI</name>
<dbReference type="EMBL" id="JAODUO010001332">
    <property type="protein sequence ID" value="KAK2166195.1"/>
    <property type="molecule type" value="Genomic_DNA"/>
</dbReference>
<comment type="caution">
    <text evidence="1">The sequence shown here is derived from an EMBL/GenBank/DDBJ whole genome shotgun (WGS) entry which is preliminary data.</text>
</comment>
<organism evidence="1 2">
    <name type="scientific">Ridgeia piscesae</name>
    <name type="common">Tubeworm</name>
    <dbReference type="NCBI Taxonomy" id="27915"/>
    <lineage>
        <taxon>Eukaryota</taxon>
        <taxon>Metazoa</taxon>
        <taxon>Spiralia</taxon>
        <taxon>Lophotrochozoa</taxon>
        <taxon>Annelida</taxon>
        <taxon>Polychaeta</taxon>
        <taxon>Sedentaria</taxon>
        <taxon>Canalipalpata</taxon>
        <taxon>Sabellida</taxon>
        <taxon>Siboglinidae</taxon>
        <taxon>Ridgeia</taxon>
    </lineage>
</organism>
<keyword evidence="2" id="KW-1185">Reference proteome</keyword>
<protein>
    <submittedName>
        <fullName evidence="1">Uncharacterized protein</fullName>
    </submittedName>
</protein>
<accession>A0AAD9NDN5</accession>
<evidence type="ECO:0000313" key="2">
    <source>
        <dbReference type="Proteomes" id="UP001209878"/>
    </source>
</evidence>
<dbReference type="AlphaFoldDB" id="A0AAD9NDN5"/>
<sequence>MLVGVHLYSPSLKVALSGRLESKLTVTVSPSESEVLTVNVFSFPTVTLNVLSTVMLGLALASVAADSSFLELVAKVAAAAVLIPVTAKSKRHSLFSPQVACAFALSAAVMFLSTSSRKSGLNSLCAKVEYLSPDA</sequence>